<reference evidence="2 3" key="1">
    <citation type="submission" date="2018-06" db="EMBL/GenBank/DDBJ databases">
        <authorList>
            <consortium name="Pathogen Informatics"/>
            <person name="Doyle S."/>
        </authorList>
    </citation>
    <scope>NUCLEOTIDE SEQUENCE [LARGE SCALE GENOMIC DNA]</scope>
    <source>
        <strain evidence="2 3">NCTC10865</strain>
    </source>
</reference>
<keyword evidence="1" id="KW-0812">Transmembrane</keyword>
<organism evidence="2 3">
    <name type="scientific">Escherichia coli</name>
    <dbReference type="NCBI Taxonomy" id="562"/>
    <lineage>
        <taxon>Bacteria</taxon>
        <taxon>Pseudomonadati</taxon>
        <taxon>Pseudomonadota</taxon>
        <taxon>Gammaproteobacteria</taxon>
        <taxon>Enterobacterales</taxon>
        <taxon>Enterobacteriaceae</taxon>
        <taxon>Escherichia</taxon>
    </lineage>
</organism>
<evidence type="ECO:0000256" key="1">
    <source>
        <dbReference type="SAM" id="Phobius"/>
    </source>
</evidence>
<keyword evidence="1" id="KW-0472">Membrane</keyword>
<protein>
    <submittedName>
        <fullName evidence="2">NADH-quinone oxidoreductase chain J</fullName>
        <ecNumber evidence="2">1.6.5.11</ecNumber>
    </submittedName>
</protein>
<evidence type="ECO:0000313" key="2">
    <source>
        <dbReference type="EMBL" id="STI16776.1"/>
    </source>
</evidence>
<dbReference type="Proteomes" id="UP000254159">
    <property type="component" value="Unassembled WGS sequence"/>
</dbReference>
<feature type="transmembrane region" description="Helical" evidence="1">
    <location>
        <begin position="21"/>
        <end position="41"/>
    </location>
</feature>
<dbReference type="Gene3D" id="1.20.120.1200">
    <property type="entry name" value="NADH-ubiquinone/plastoquinone oxidoreductase chain 6, subunit NuoJ"/>
    <property type="match status" value="1"/>
</dbReference>
<dbReference type="InterPro" id="IPR042106">
    <property type="entry name" value="Nuo/plastoQ_OxRdtase_6_NuoJ"/>
</dbReference>
<proteinExistence type="predicted"/>
<evidence type="ECO:0000313" key="3">
    <source>
        <dbReference type="Proteomes" id="UP000254159"/>
    </source>
</evidence>
<sequence length="88" mass="9373">MMLNLGGSEIEQERQWLKPQVWIGPAILSAIMLVVIVYAILGVNDQGIDGTPISAKQWVLRCSALRTGGGTGFYAAARGSGCGLPRRS</sequence>
<name>A0A376RFS9_ECOLX</name>
<keyword evidence="1" id="KW-1133">Transmembrane helix</keyword>
<keyword evidence="2" id="KW-0560">Oxidoreductase</keyword>
<accession>A0A376RFS9</accession>
<dbReference type="EC" id="1.6.5.11" evidence="2"/>
<dbReference type="AlphaFoldDB" id="A0A376RFS9"/>
<dbReference type="EMBL" id="UGCD01000002">
    <property type="protein sequence ID" value="STI16776.1"/>
    <property type="molecule type" value="Genomic_DNA"/>
</dbReference>
<gene>
    <name evidence="2" type="primary">nuoJ_2</name>
    <name evidence="2" type="ORF">NCTC10865_02048</name>
</gene>
<dbReference type="GO" id="GO:0016491">
    <property type="term" value="F:oxidoreductase activity"/>
    <property type="evidence" value="ECO:0007669"/>
    <property type="project" value="UniProtKB-KW"/>
</dbReference>